<sequence length="176" mass="19645">MDNNVVATIAAHGTNRVSKEVTVIAEGIVVFERCQIDKQGEARFLSVIAAIFWRAFSNRRFCGSRGPWEVSINFTNGQLHAFRKASALATSRCGADSDQIVVTRRQTPSFGDCPATASTSCRRKELKTQSFTQVNRNAELIYPPIEAQKHRRCELLHSAMLASDSNRHLELAKHLE</sequence>
<evidence type="ECO:0000313" key="1">
    <source>
        <dbReference type="EMBL" id="VDO93076.1"/>
    </source>
</evidence>
<protein>
    <submittedName>
        <fullName evidence="3">Pectinesterase</fullName>
    </submittedName>
</protein>
<reference evidence="1 2" key="2">
    <citation type="submission" date="2018-11" db="EMBL/GenBank/DDBJ databases">
        <authorList>
            <consortium name="Pathogen Informatics"/>
        </authorList>
    </citation>
    <scope>NUCLEOTIDE SEQUENCE [LARGE SCALE GENOMIC DNA]</scope>
</reference>
<dbReference type="EMBL" id="UZAM01006699">
    <property type="protein sequence ID" value="VDO93076.1"/>
    <property type="molecule type" value="Genomic_DNA"/>
</dbReference>
<dbReference type="Proteomes" id="UP000270296">
    <property type="component" value="Unassembled WGS sequence"/>
</dbReference>
<reference evidence="3" key="1">
    <citation type="submission" date="2016-06" db="UniProtKB">
        <authorList>
            <consortium name="WormBaseParasite"/>
        </authorList>
    </citation>
    <scope>IDENTIFICATION</scope>
</reference>
<proteinExistence type="predicted"/>
<evidence type="ECO:0000313" key="2">
    <source>
        <dbReference type="Proteomes" id="UP000270296"/>
    </source>
</evidence>
<organism evidence="3">
    <name type="scientific">Soboliphyme baturini</name>
    <dbReference type="NCBI Taxonomy" id="241478"/>
    <lineage>
        <taxon>Eukaryota</taxon>
        <taxon>Metazoa</taxon>
        <taxon>Ecdysozoa</taxon>
        <taxon>Nematoda</taxon>
        <taxon>Enoplea</taxon>
        <taxon>Dorylaimia</taxon>
        <taxon>Dioctophymatida</taxon>
        <taxon>Dioctophymatoidea</taxon>
        <taxon>Soboliphymatidae</taxon>
        <taxon>Soboliphyme</taxon>
    </lineage>
</organism>
<accession>A0A183IBR8</accession>
<name>A0A183IBR8_9BILA</name>
<keyword evidence="2" id="KW-1185">Reference proteome</keyword>
<gene>
    <name evidence="1" type="ORF">SBAD_LOCUS1062</name>
</gene>
<evidence type="ECO:0000313" key="3">
    <source>
        <dbReference type="WBParaSite" id="SBAD_0000109401-mRNA-1"/>
    </source>
</evidence>
<dbReference type="WBParaSite" id="SBAD_0000109401-mRNA-1">
    <property type="protein sequence ID" value="SBAD_0000109401-mRNA-1"/>
    <property type="gene ID" value="SBAD_0000109401"/>
</dbReference>
<dbReference type="AlphaFoldDB" id="A0A183IBR8"/>